<comment type="caution">
    <text evidence="1">The sequence shown here is derived from an EMBL/GenBank/DDBJ whole genome shotgun (WGS) entry which is preliminary data.</text>
</comment>
<sequence length="97" mass="11332">MCELHFVDDFVKKAYGLTQKQRDCPEEKEQSALIQAIEDSIRENEIYVKSRSFGSLKEFRLKFLPAISEELSCKRCHINKWGNKLVADCFLDAFQLI</sequence>
<evidence type="ECO:0000313" key="1">
    <source>
        <dbReference type="EMBL" id="KAF8786168.1"/>
    </source>
</evidence>
<name>A0A8T0F765_ARGBR</name>
<dbReference type="AlphaFoldDB" id="A0A8T0F765"/>
<dbReference type="Proteomes" id="UP000807504">
    <property type="component" value="Unassembled WGS sequence"/>
</dbReference>
<dbReference type="EMBL" id="JABXBU010000015">
    <property type="protein sequence ID" value="KAF8786168.1"/>
    <property type="molecule type" value="Genomic_DNA"/>
</dbReference>
<keyword evidence="2" id="KW-1185">Reference proteome</keyword>
<protein>
    <submittedName>
        <fullName evidence="1">Uncharacterized protein</fullName>
    </submittedName>
</protein>
<reference evidence="1" key="2">
    <citation type="submission" date="2020-06" db="EMBL/GenBank/DDBJ databases">
        <authorList>
            <person name="Sheffer M."/>
        </authorList>
    </citation>
    <scope>NUCLEOTIDE SEQUENCE</scope>
</reference>
<organism evidence="1 2">
    <name type="scientific">Argiope bruennichi</name>
    <name type="common">Wasp spider</name>
    <name type="synonym">Aranea bruennichi</name>
    <dbReference type="NCBI Taxonomy" id="94029"/>
    <lineage>
        <taxon>Eukaryota</taxon>
        <taxon>Metazoa</taxon>
        <taxon>Ecdysozoa</taxon>
        <taxon>Arthropoda</taxon>
        <taxon>Chelicerata</taxon>
        <taxon>Arachnida</taxon>
        <taxon>Araneae</taxon>
        <taxon>Araneomorphae</taxon>
        <taxon>Entelegynae</taxon>
        <taxon>Araneoidea</taxon>
        <taxon>Araneidae</taxon>
        <taxon>Argiope</taxon>
    </lineage>
</organism>
<accession>A0A8T0F765</accession>
<evidence type="ECO:0000313" key="2">
    <source>
        <dbReference type="Proteomes" id="UP000807504"/>
    </source>
</evidence>
<proteinExistence type="predicted"/>
<gene>
    <name evidence="1" type="ORF">HNY73_007925</name>
</gene>
<reference evidence="1" key="1">
    <citation type="journal article" date="2020" name="bioRxiv">
        <title>Chromosome-level reference genome of the European wasp spider Argiope bruennichi: a resource for studies on range expansion and evolutionary adaptation.</title>
        <authorList>
            <person name="Sheffer M.M."/>
            <person name="Hoppe A."/>
            <person name="Krehenwinkel H."/>
            <person name="Uhl G."/>
            <person name="Kuss A.W."/>
            <person name="Jensen L."/>
            <person name="Jensen C."/>
            <person name="Gillespie R.G."/>
            <person name="Hoff K.J."/>
            <person name="Prost S."/>
        </authorList>
    </citation>
    <scope>NUCLEOTIDE SEQUENCE</scope>
</reference>